<dbReference type="AlphaFoldDB" id="A0A2K1L3M0"/>
<dbReference type="EnsemblPlants" id="Pp3c2_30120V3.1">
    <property type="protein sequence ID" value="Pp3c2_30120V3.1"/>
    <property type="gene ID" value="Pp3c2_30120"/>
</dbReference>
<proteinExistence type="predicted"/>
<evidence type="ECO:0000256" key="4">
    <source>
        <dbReference type="SAM" id="MobiDB-lite"/>
    </source>
</evidence>
<dbReference type="KEGG" id="ppp:112293716"/>
<dbReference type="GO" id="GO:0008270">
    <property type="term" value="F:zinc ion binding"/>
    <property type="evidence" value="ECO:0007669"/>
    <property type="project" value="UniProtKB-KW"/>
</dbReference>
<reference evidence="6 8" key="2">
    <citation type="journal article" date="2018" name="Plant J.">
        <title>The Physcomitrella patens chromosome-scale assembly reveals moss genome structure and evolution.</title>
        <authorList>
            <person name="Lang D."/>
            <person name="Ullrich K.K."/>
            <person name="Murat F."/>
            <person name="Fuchs J."/>
            <person name="Jenkins J."/>
            <person name="Haas F.B."/>
            <person name="Piednoel M."/>
            <person name="Gundlach H."/>
            <person name="Van Bel M."/>
            <person name="Meyberg R."/>
            <person name="Vives C."/>
            <person name="Morata J."/>
            <person name="Symeonidi A."/>
            <person name="Hiss M."/>
            <person name="Muchero W."/>
            <person name="Kamisugi Y."/>
            <person name="Saleh O."/>
            <person name="Blanc G."/>
            <person name="Decker E.L."/>
            <person name="van Gessel N."/>
            <person name="Grimwood J."/>
            <person name="Hayes R.D."/>
            <person name="Graham S.W."/>
            <person name="Gunter L.E."/>
            <person name="McDaniel S.F."/>
            <person name="Hoernstein S.N.W."/>
            <person name="Larsson A."/>
            <person name="Li F.W."/>
            <person name="Perroud P.F."/>
            <person name="Phillips J."/>
            <person name="Ranjan P."/>
            <person name="Rokshar D.S."/>
            <person name="Rothfels C.J."/>
            <person name="Schneider L."/>
            <person name="Shu S."/>
            <person name="Stevenson D.W."/>
            <person name="Thummler F."/>
            <person name="Tillich M."/>
            <person name="Villarreal Aguilar J.C."/>
            <person name="Widiez T."/>
            <person name="Wong G.K."/>
            <person name="Wymore A."/>
            <person name="Zhang Y."/>
            <person name="Zimmer A.D."/>
            <person name="Quatrano R.S."/>
            <person name="Mayer K.F.X."/>
            <person name="Goodstein D."/>
            <person name="Casacuberta J.M."/>
            <person name="Vandepoele K."/>
            <person name="Reski R."/>
            <person name="Cuming A.C."/>
            <person name="Tuskan G.A."/>
            <person name="Maumus F."/>
            <person name="Salse J."/>
            <person name="Schmutz J."/>
            <person name="Rensing S.A."/>
        </authorList>
    </citation>
    <scope>NUCLEOTIDE SEQUENCE [LARGE SCALE GENOMIC DNA]</scope>
    <source>
        <strain evidence="7 8">cv. Gransden 2004</strain>
    </source>
</reference>
<evidence type="ECO:0000313" key="6">
    <source>
        <dbReference type="EMBL" id="PNR60624.1"/>
    </source>
</evidence>
<dbReference type="RefSeq" id="XP_024399245.1">
    <property type="nucleotide sequence ID" value="XM_024543477.2"/>
</dbReference>
<reference evidence="7" key="3">
    <citation type="submission" date="2020-12" db="UniProtKB">
        <authorList>
            <consortium name="EnsemblPlants"/>
        </authorList>
    </citation>
    <scope>IDENTIFICATION</scope>
</reference>
<dbReference type="PANTHER" id="PTHR31717:SF60">
    <property type="entry name" value="B-BOX TYPE ZINC FINGER FAMILY PROTEIN"/>
    <property type="match status" value="1"/>
</dbReference>
<dbReference type="EnsemblPlants" id="Pp3c2_30120V3.2">
    <property type="protein sequence ID" value="Pp3c2_30120V3.2"/>
    <property type="gene ID" value="Pp3c2_30120"/>
</dbReference>
<feature type="region of interest" description="Disordered" evidence="4">
    <location>
        <begin position="189"/>
        <end position="228"/>
    </location>
</feature>
<dbReference type="EMBL" id="ABEU02000002">
    <property type="protein sequence ID" value="PNR60624.1"/>
    <property type="molecule type" value="Genomic_DNA"/>
</dbReference>
<feature type="compositionally biased region" description="Low complexity" evidence="4">
    <location>
        <begin position="195"/>
        <end position="207"/>
    </location>
</feature>
<dbReference type="OrthoDB" id="153872at2759"/>
<evidence type="ECO:0000313" key="8">
    <source>
        <dbReference type="Proteomes" id="UP000006727"/>
    </source>
</evidence>
<evidence type="ECO:0000256" key="2">
    <source>
        <dbReference type="ARBA" id="ARBA00022833"/>
    </source>
</evidence>
<organism evidence="6">
    <name type="scientific">Physcomitrium patens</name>
    <name type="common">Spreading-leaved earth moss</name>
    <name type="synonym">Physcomitrella patens</name>
    <dbReference type="NCBI Taxonomy" id="3218"/>
    <lineage>
        <taxon>Eukaryota</taxon>
        <taxon>Viridiplantae</taxon>
        <taxon>Streptophyta</taxon>
        <taxon>Embryophyta</taxon>
        <taxon>Bryophyta</taxon>
        <taxon>Bryophytina</taxon>
        <taxon>Bryopsida</taxon>
        <taxon>Funariidae</taxon>
        <taxon>Funariales</taxon>
        <taxon>Funariaceae</taxon>
        <taxon>Physcomitrium</taxon>
    </lineage>
</organism>
<dbReference type="Proteomes" id="UP000006727">
    <property type="component" value="Chromosome 2"/>
</dbReference>
<dbReference type="Gramene" id="Pp3c2_30120V3.2">
    <property type="protein sequence ID" value="Pp3c2_30120V3.2"/>
    <property type="gene ID" value="Pp3c2_30120"/>
</dbReference>
<dbReference type="Pfam" id="PF00643">
    <property type="entry name" value="zf-B_box"/>
    <property type="match status" value="1"/>
</dbReference>
<dbReference type="GeneID" id="112293716"/>
<dbReference type="PaxDb" id="3218-PP1S22_52V6.1"/>
<evidence type="ECO:0000256" key="1">
    <source>
        <dbReference type="ARBA" id="ARBA00022723"/>
    </source>
</evidence>
<keyword evidence="3" id="KW-0863">Zinc-finger</keyword>
<dbReference type="SMART" id="SM00336">
    <property type="entry name" value="BBOX"/>
    <property type="match status" value="1"/>
</dbReference>
<dbReference type="Gramene" id="Pp3c2_30120V3.1">
    <property type="protein sequence ID" value="Pp3c2_30120V3.1"/>
    <property type="gene ID" value="Pp3c2_30120"/>
</dbReference>
<dbReference type="InterPro" id="IPR000315">
    <property type="entry name" value="Znf_B-box"/>
</dbReference>
<keyword evidence="1" id="KW-0479">Metal-binding</keyword>
<name>A0A2K1L3M0_PHYPA</name>
<dbReference type="PROSITE" id="PS50119">
    <property type="entry name" value="ZF_BBOX"/>
    <property type="match status" value="1"/>
</dbReference>
<keyword evidence="2" id="KW-0862">Zinc</keyword>
<accession>A0A2K1L3M0</accession>
<evidence type="ECO:0000259" key="5">
    <source>
        <dbReference type="PROSITE" id="PS50119"/>
    </source>
</evidence>
<evidence type="ECO:0000256" key="3">
    <source>
        <dbReference type="PROSITE-ProRule" id="PRU00024"/>
    </source>
</evidence>
<dbReference type="PANTHER" id="PTHR31717">
    <property type="entry name" value="ZINC FINGER PROTEIN CONSTANS-LIKE 10"/>
    <property type="match status" value="1"/>
</dbReference>
<keyword evidence="8" id="KW-1185">Reference proteome</keyword>
<evidence type="ECO:0000313" key="7">
    <source>
        <dbReference type="EnsemblPlants" id="Pp3c2_30120V3.1"/>
    </source>
</evidence>
<dbReference type="InterPro" id="IPR049808">
    <property type="entry name" value="CONSTANS-like_Bbox1"/>
</dbReference>
<gene>
    <name evidence="7" type="primary">LOC112293716</name>
    <name evidence="6" type="ORF">PHYPA_003417</name>
</gene>
<feature type="domain" description="B box-type" evidence="5">
    <location>
        <begin position="3"/>
        <end position="49"/>
    </location>
</feature>
<dbReference type="CDD" id="cd19821">
    <property type="entry name" value="Bbox1_BBX-like"/>
    <property type="match status" value="1"/>
</dbReference>
<sequence>MARTNTACELCDGVAALYCEADEAHICWICDAKVHSANFLVARHTRSVLCGTCGTQTSWRASGANPTPLPGVCAECSQGEAQGECITLNDGNVIDTARVTAESCESAVIFETEFSQVSSCESSHSQLSSYDSEGVIVDCGSAHASVSSGISKSLKRKRSLHSLLPVSVPQSKQIAMRVLEDVNSSDAHRQCKCDSTTSSSSSTGSNSRANQDSSFEERGDNRTQFPEFGNTNRVVTNHLLSSAKRQRMDDRVQTMSSFAPAQESAVLSISRSMRTLAKWHWDLHLSSPGTVPLALRMFCKVSRALTPTLFSNSGRRVALAACLRLAAVLDEAQITVPNSGKVAACAGVSARRLAMTELHLLALLGSRRLPVWASSRT</sequence>
<protein>
    <recommendedName>
        <fullName evidence="5">B box-type domain-containing protein</fullName>
    </recommendedName>
</protein>
<reference evidence="6 8" key="1">
    <citation type="journal article" date="2008" name="Science">
        <title>The Physcomitrella genome reveals evolutionary insights into the conquest of land by plants.</title>
        <authorList>
            <person name="Rensing S."/>
            <person name="Lang D."/>
            <person name="Zimmer A."/>
            <person name="Terry A."/>
            <person name="Salamov A."/>
            <person name="Shapiro H."/>
            <person name="Nishiyama T."/>
            <person name="Perroud P.-F."/>
            <person name="Lindquist E."/>
            <person name="Kamisugi Y."/>
            <person name="Tanahashi T."/>
            <person name="Sakakibara K."/>
            <person name="Fujita T."/>
            <person name="Oishi K."/>
            <person name="Shin-I T."/>
            <person name="Kuroki Y."/>
            <person name="Toyoda A."/>
            <person name="Suzuki Y."/>
            <person name="Hashimoto A."/>
            <person name="Yamaguchi K."/>
            <person name="Sugano A."/>
            <person name="Kohara Y."/>
            <person name="Fujiyama A."/>
            <person name="Anterola A."/>
            <person name="Aoki S."/>
            <person name="Ashton N."/>
            <person name="Barbazuk W.B."/>
            <person name="Barker E."/>
            <person name="Bennetzen J."/>
            <person name="Bezanilla M."/>
            <person name="Blankenship R."/>
            <person name="Cho S.H."/>
            <person name="Dutcher S."/>
            <person name="Estelle M."/>
            <person name="Fawcett J.A."/>
            <person name="Gundlach H."/>
            <person name="Hanada K."/>
            <person name="Heyl A."/>
            <person name="Hicks K.A."/>
            <person name="Hugh J."/>
            <person name="Lohr M."/>
            <person name="Mayer K."/>
            <person name="Melkozernov A."/>
            <person name="Murata T."/>
            <person name="Nelson D."/>
            <person name="Pils B."/>
            <person name="Prigge M."/>
            <person name="Reiss B."/>
            <person name="Renner T."/>
            <person name="Rombauts S."/>
            <person name="Rushton P."/>
            <person name="Sanderfoot A."/>
            <person name="Schween G."/>
            <person name="Shiu S.-H."/>
            <person name="Stueber K."/>
            <person name="Theodoulou F.L."/>
            <person name="Tu H."/>
            <person name="Van de Peer Y."/>
            <person name="Verrier P.J."/>
            <person name="Waters E."/>
            <person name="Wood A."/>
            <person name="Yang L."/>
            <person name="Cove D."/>
            <person name="Cuming A."/>
            <person name="Hasebe M."/>
            <person name="Lucas S."/>
            <person name="Mishler D.B."/>
            <person name="Reski R."/>
            <person name="Grigoriev I."/>
            <person name="Quatrano R.S."/>
            <person name="Boore J.L."/>
        </authorList>
    </citation>
    <scope>NUCLEOTIDE SEQUENCE [LARGE SCALE GENOMIC DNA]</scope>
    <source>
        <strain evidence="7 8">cv. Gransden 2004</strain>
    </source>
</reference>